<keyword evidence="4" id="KW-1185">Reference proteome</keyword>
<evidence type="ECO:0000256" key="1">
    <source>
        <dbReference type="ARBA" id="ARBA00023125"/>
    </source>
</evidence>
<dbReference type="InterPro" id="IPR036388">
    <property type="entry name" value="WH-like_DNA-bd_sf"/>
</dbReference>
<evidence type="ECO:0000259" key="2">
    <source>
        <dbReference type="PROSITE" id="PS50995"/>
    </source>
</evidence>
<feature type="domain" description="HTH marR-type" evidence="2">
    <location>
        <begin position="1"/>
        <end position="144"/>
    </location>
</feature>
<reference evidence="3 4" key="1">
    <citation type="submission" date="2024-04" db="EMBL/GenBank/DDBJ databases">
        <title>draft genome sequnece of Paenibacillus filicis.</title>
        <authorList>
            <person name="Kim D.-U."/>
        </authorList>
    </citation>
    <scope>NUCLEOTIDE SEQUENCE [LARGE SCALE GENOMIC DNA]</scope>
    <source>
        <strain evidence="3 4">KACC14197</strain>
    </source>
</reference>
<dbReference type="SUPFAM" id="SSF46785">
    <property type="entry name" value="Winged helix' DNA-binding domain"/>
    <property type="match status" value="1"/>
</dbReference>
<keyword evidence="1" id="KW-0238">DNA-binding</keyword>
<evidence type="ECO:0000313" key="4">
    <source>
        <dbReference type="Proteomes" id="UP001469365"/>
    </source>
</evidence>
<name>A0ABU9DG96_9BACL</name>
<sequence length="144" mass="16409">MATGTHDNLMTSWISFTQIQMHIANKLEARLLEKHNYSLNEFYMLTFISQAPGKKLRLQQLESMIGLSQSAVSRLVSRFEARGCGALERVVCDEDRRSIYTCLTELGQSKLDQATSTFNEALAELFPSEKLAQLMKHILPERKL</sequence>
<organism evidence="3 4">
    <name type="scientific">Paenibacillus filicis</name>
    <dbReference type="NCBI Taxonomy" id="669464"/>
    <lineage>
        <taxon>Bacteria</taxon>
        <taxon>Bacillati</taxon>
        <taxon>Bacillota</taxon>
        <taxon>Bacilli</taxon>
        <taxon>Bacillales</taxon>
        <taxon>Paenibacillaceae</taxon>
        <taxon>Paenibacillus</taxon>
    </lineage>
</organism>
<proteinExistence type="predicted"/>
<dbReference type="SMART" id="SM00347">
    <property type="entry name" value="HTH_MARR"/>
    <property type="match status" value="1"/>
</dbReference>
<accession>A0ABU9DG96</accession>
<dbReference type="Gene3D" id="1.10.10.10">
    <property type="entry name" value="Winged helix-like DNA-binding domain superfamily/Winged helix DNA-binding domain"/>
    <property type="match status" value="1"/>
</dbReference>
<dbReference type="PANTHER" id="PTHR33164">
    <property type="entry name" value="TRANSCRIPTIONAL REGULATOR, MARR FAMILY"/>
    <property type="match status" value="1"/>
</dbReference>
<dbReference type="PANTHER" id="PTHR33164:SF57">
    <property type="entry name" value="MARR-FAMILY TRANSCRIPTIONAL REGULATOR"/>
    <property type="match status" value="1"/>
</dbReference>
<dbReference type="InterPro" id="IPR036390">
    <property type="entry name" value="WH_DNA-bd_sf"/>
</dbReference>
<dbReference type="Pfam" id="PF12802">
    <property type="entry name" value="MarR_2"/>
    <property type="match status" value="1"/>
</dbReference>
<gene>
    <name evidence="3" type="ORF">WMW72_04570</name>
</gene>
<dbReference type="EMBL" id="JBBPCC010000002">
    <property type="protein sequence ID" value="MEK8127182.1"/>
    <property type="molecule type" value="Genomic_DNA"/>
</dbReference>
<dbReference type="PROSITE" id="PS50995">
    <property type="entry name" value="HTH_MARR_2"/>
    <property type="match status" value="1"/>
</dbReference>
<dbReference type="RefSeq" id="WP_341414240.1">
    <property type="nucleotide sequence ID" value="NZ_JBBPCC010000002.1"/>
</dbReference>
<dbReference type="InterPro" id="IPR000835">
    <property type="entry name" value="HTH_MarR-typ"/>
</dbReference>
<dbReference type="InterPro" id="IPR039422">
    <property type="entry name" value="MarR/SlyA-like"/>
</dbReference>
<protein>
    <submittedName>
        <fullName evidence="3">MarR family transcriptional regulator</fullName>
    </submittedName>
</protein>
<comment type="caution">
    <text evidence="3">The sequence shown here is derived from an EMBL/GenBank/DDBJ whole genome shotgun (WGS) entry which is preliminary data.</text>
</comment>
<dbReference type="Proteomes" id="UP001469365">
    <property type="component" value="Unassembled WGS sequence"/>
</dbReference>
<evidence type="ECO:0000313" key="3">
    <source>
        <dbReference type="EMBL" id="MEK8127182.1"/>
    </source>
</evidence>